<feature type="domain" description="Cell envelope-related transcriptional attenuator" evidence="3">
    <location>
        <begin position="151"/>
        <end position="321"/>
    </location>
</feature>
<dbReference type="Pfam" id="PF13399">
    <property type="entry name" value="LytR_C"/>
    <property type="match status" value="1"/>
</dbReference>
<sequence>MRCVFHNAGQHTHRRPHFRCTAHDPAGACRIISRVTEPRRQARDIKPAPSRVRDVSQSGHPALRTGLAIVSAAAVALSGIGYFAVGRLGGQLSASELNVSSQSKKNGNDSFDGAMDILLVGSDSRTDAQGNPLSEQELARLNAGVADGEVNTDTIMVIRIPEDGSKATAVSIPRDTYVHTDDFGNLKINGVYAARAGDKREELHNEGMEDGPALEQQVARAGQEGLIDAVADLTGVEVDHFAQVGLLGFVLLTDAVGGVDVCLNAPVDEPLSGAKFPAGEQTLTGAQALSFVRQRHDLPRGDLDRIVRQQAYMASLVQSMLSTGTLTNPAKLRELSNAAERSVTLDKGWDIVGLAQQLSDLAGGNVTFTTIPVTSVNGVGDYGESIITVDIPQVHQFMEDAVKPEDEEETETSSTETSSASDSSAFTGTEVTVLNAGSIPGQATRVGDALGSEGVTVSSISNAMEGVYSATQVVVADASDEAAQELARLLGDVPVTVNASLEPGTVIAVIADDYDGPGAMTEEEAEQAETVGTPGEDFGAAEPAPELSAGDDSPRCVN</sequence>
<gene>
    <name evidence="5" type="ORF">H7348_07160</name>
    <name evidence="6" type="ORF">IAU68_02355</name>
</gene>
<dbReference type="AlphaFoldDB" id="A0A7H0K031"/>
<evidence type="ECO:0000313" key="7">
    <source>
        <dbReference type="Proteomes" id="UP000516235"/>
    </source>
</evidence>
<accession>A0A7H0K031</accession>
<evidence type="ECO:0000256" key="1">
    <source>
        <dbReference type="ARBA" id="ARBA00006068"/>
    </source>
</evidence>
<feature type="compositionally biased region" description="Low complexity" evidence="2">
    <location>
        <begin position="412"/>
        <end position="425"/>
    </location>
</feature>
<evidence type="ECO:0000256" key="2">
    <source>
        <dbReference type="SAM" id="MobiDB-lite"/>
    </source>
</evidence>
<evidence type="ECO:0000313" key="5">
    <source>
        <dbReference type="EMBL" id="MBC3179088.1"/>
    </source>
</evidence>
<evidence type="ECO:0000313" key="6">
    <source>
        <dbReference type="EMBL" id="QNP90647.1"/>
    </source>
</evidence>
<dbReference type="Gene3D" id="3.30.70.2390">
    <property type="match status" value="1"/>
</dbReference>
<evidence type="ECO:0000313" key="8">
    <source>
        <dbReference type="Proteomes" id="UP000642876"/>
    </source>
</evidence>
<dbReference type="Pfam" id="PF03816">
    <property type="entry name" value="LytR_cpsA_psr"/>
    <property type="match status" value="1"/>
</dbReference>
<keyword evidence="8" id="KW-1185">Reference proteome</keyword>
<dbReference type="InterPro" id="IPR027381">
    <property type="entry name" value="LytR/CpsA/Psr_C"/>
</dbReference>
<dbReference type="InterPro" id="IPR050922">
    <property type="entry name" value="LytR/CpsA/Psr_CW_biosynth"/>
</dbReference>
<feature type="region of interest" description="Disordered" evidence="2">
    <location>
        <begin position="516"/>
        <end position="558"/>
    </location>
</feature>
<dbReference type="Gene3D" id="3.40.630.190">
    <property type="entry name" value="LCP protein"/>
    <property type="match status" value="1"/>
</dbReference>
<dbReference type="InterPro" id="IPR004474">
    <property type="entry name" value="LytR_CpsA_psr"/>
</dbReference>
<dbReference type="Proteomes" id="UP000642876">
    <property type="component" value="Unassembled WGS sequence"/>
</dbReference>
<reference evidence="7 8" key="1">
    <citation type="submission" date="2020-08" db="EMBL/GenBank/DDBJ databases">
        <title>novel species in genus Corynebacterium.</title>
        <authorList>
            <person name="Zhang G."/>
        </authorList>
    </citation>
    <scope>NUCLEOTIDE SEQUENCE [LARGE SCALE GENOMIC DNA]</scope>
    <source>
        <strain evidence="6">Zg-917</strain>
        <strain evidence="7 8">zg-917</strain>
    </source>
</reference>
<protein>
    <submittedName>
        <fullName evidence="6">LCP family protein</fullName>
    </submittedName>
</protein>
<feature type="domain" description="LytR/CpsA/Psr regulator C-terminal" evidence="4">
    <location>
        <begin position="430"/>
        <end position="514"/>
    </location>
</feature>
<dbReference type="EMBL" id="CP061032">
    <property type="protein sequence ID" value="QNP90647.1"/>
    <property type="molecule type" value="Genomic_DNA"/>
</dbReference>
<evidence type="ECO:0000259" key="3">
    <source>
        <dbReference type="Pfam" id="PF03816"/>
    </source>
</evidence>
<dbReference type="NCBIfam" id="TIGR00350">
    <property type="entry name" value="lytR_cpsA_psr"/>
    <property type="match status" value="1"/>
</dbReference>
<comment type="similarity">
    <text evidence="1">Belongs to the LytR/CpsA/Psr (LCP) family.</text>
</comment>
<name>A0A7H0K031_9CORY</name>
<dbReference type="PANTHER" id="PTHR33392">
    <property type="entry name" value="POLYISOPRENYL-TEICHOIC ACID--PEPTIDOGLYCAN TEICHOIC ACID TRANSFERASE TAGU"/>
    <property type="match status" value="1"/>
</dbReference>
<dbReference type="PANTHER" id="PTHR33392:SF6">
    <property type="entry name" value="POLYISOPRENYL-TEICHOIC ACID--PEPTIDOGLYCAN TEICHOIC ACID TRANSFERASE TAGU"/>
    <property type="match status" value="1"/>
</dbReference>
<organism evidence="6 7">
    <name type="scientific">Corynebacterium lujinxingii</name>
    <dbReference type="NCBI Taxonomy" id="2763010"/>
    <lineage>
        <taxon>Bacteria</taxon>
        <taxon>Bacillati</taxon>
        <taxon>Actinomycetota</taxon>
        <taxon>Actinomycetes</taxon>
        <taxon>Mycobacteriales</taxon>
        <taxon>Corynebacteriaceae</taxon>
        <taxon>Corynebacterium</taxon>
    </lineage>
</organism>
<feature type="region of interest" description="Disordered" evidence="2">
    <location>
        <begin position="401"/>
        <end position="426"/>
    </location>
</feature>
<proteinExistence type="inferred from homology"/>
<evidence type="ECO:0000259" key="4">
    <source>
        <dbReference type="Pfam" id="PF13399"/>
    </source>
</evidence>
<dbReference type="EMBL" id="JACMYE010000005">
    <property type="protein sequence ID" value="MBC3179088.1"/>
    <property type="molecule type" value="Genomic_DNA"/>
</dbReference>
<dbReference type="Proteomes" id="UP000516235">
    <property type="component" value="Chromosome"/>
</dbReference>
<dbReference type="KEGG" id="cluj:IAU68_02355"/>